<evidence type="ECO:0000313" key="2">
    <source>
        <dbReference type="Proteomes" id="UP000814128"/>
    </source>
</evidence>
<dbReference type="Proteomes" id="UP000814128">
    <property type="component" value="Unassembled WGS sequence"/>
</dbReference>
<name>A0ACB8QD37_9AGAM</name>
<keyword evidence="2" id="KW-1185">Reference proteome</keyword>
<reference evidence="1" key="2">
    <citation type="journal article" date="2022" name="New Phytol.">
        <title>Evolutionary transition to the ectomycorrhizal habit in the genomes of a hyperdiverse lineage of mushroom-forming fungi.</title>
        <authorList>
            <person name="Looney B."/>
            <person name="Miyauchi S."/>
            <person name="Morin E."/>
            <person name="Drula E."/>
            <person name="Courty P.E."/>
            <person name="Kohler A."/>
            <person name="Kuo A."/>
            <person name="LaButti K."/>
            <person name="Pangilinan J."/>
            <person name="Lipzen A."/>
            <person name="Riley R."/>
            <person name="Andreopoulos W."/>
            <person name="He G."/>
            <person name="Johnson J."/>
            <person name="Nolan M."/>
            <person name="Tritt A."/>
            <person name="Barry K.W."/>
            <person name="Grigoriev I.V."/>
            <person name="Nagy L.G."/>
            <person name="Hibbett D."/>
            <person name="Henrissat B."/>
            <person name="Matheny P.B."/>
            <person name="Labbe J."/>
            <person name="Martin F.M."/>
        </authorList>
    </citation>
    <scope>NUCLEOTIDE SEQUENCE</scope>
    <source>
        <strain evidence="1">EC-137</strain>
    </source>
</reference>
<reference evidence="1" key="1">
    <citation type="submission" date="2021-02" db="EMBL/GenBank/DDBJ databases">
        <authorList>
            <consortium name="DOE Joint Genome Institute"/>
            <person name="Ahrendt S."/>
            <person name="Looney B.P."/>
            <person name="Miyauchi S."/>
            <person name="Morin E."/>
            <person name="Drula E."/>
            <person name="Courty P.E."/>
            <person name="Chicoki N."/>
            <person name="Fauchery L."/>
            <person name="Kohler A."/>
            <person name="Kuo A."/>
            <person name="Labutti K."/>
            <person name="Pangilinan J."/>
            <person name="Lipzen A."/>
            <person name="Riley R."/>
            <person name="Andreopoulos W."/>
            <person name="He G."/>
            <person name="Johnson J."/>
            <person name="Barry K.W."/>
            <person name="Grigoriev I.V."/>
            <person name="Nagy L."/>
            <person name="Hibbett D."/>
            <person name="Henrissat B."/>
            <person name="Matheny P.B."/>
            <person name="Labbe J."/>
            <person name="Martin F."/>
        </authorList>
    </citation>
    <scope>NUCLEOTIDE SEQUENCE</scope>
    <source>
        <strain evidence="1">EC-137</strain>
    </source>
</reference>
<proteinExistence type="predicted"/>
<comment type="caution">
    <text evidence="1">The sequence shown here is derived from an EMBL/GenBank/DDBJ whole genome shotgun (WGS) entry which is preliminary data.</text>
</comment>
<dbReference type="EMBL" id="MU273672">
    <property type="protein sequence ID" value="KAI0029495.1"/>
    <property type="molecule type" value="Genomic_DNA"/>
</dbReference>
<gene>
    <name evidence="1" type="ORF">K488DRAFT_88672</name>
</gene>
<protein>
    <submittedName>
        <fullName evidence="1">Uncharacterized protein</fullName>
    </submittedName>
</protein>
<sequence>MRAPVLYLFSGSLLFVARAWTTFDVLHTDNQDDMPGLVSALESGGITANATVRFAAGTLYNAWSAVKFPALTSVEIVFEGNVSFPDNITAVQQVVGASNFPGAW</sequence>
<organism evidence="1 2">
    <name type="scientific">Vararia minispora EC-137</name>
    <dbReference type="NCBI Taxonomy" id="1314806"/>
    <lineage>
        <taxon>Eukaryota</taxon>
        <taxon>Fungi</taxon>
        <taxon>Dikarya</taxon>
        <taxon>Basidiomycota</taxon>
        <taxon>Agaricomycotina</taxon>
        <taxon>Agaricomycetes</taxon>
        <taxon>Russulales</taxon>
        <taxon>Lachnocladiaceae</taxon>
        <taxon>Vararia</taxon>
    </lineage>
</organism>
<accession>A0ACB8QD37</accession>
<evidence type="ECO:0000313" key="1">
    <source>
        <dbReference type="EMBL" id="KAI0029495.1"/>
    </source>
</evidence>